<keyword evidence="3" id="KW-0418">Kinase</keyword>
<dbReference type="STRING" id="244447.ENSCSEP00000005623"/>
<evidence type="ECO:0000313" key="5">
    <source>
        <dbReference type="Ensembl" id="ENSCSEP00000005623.1"/>
    </source>
</evidence>
<dbReference type="Gene3D" id="1.20.890.10">
    <property type="entry name" value="cAMP-dependent protein kinase regulatory subunit, dimerization-anchoring domain"/>
    <property type="match status" value="1"/>
</dbReference>
<evidence type="ECO:0000256" key="3">
    <source>
        <dbReference type="ARBA" id="ARBA00022777"/>
    </source>
</evidence>
<dbReference type="CDD" id="cd01428">
    <property type="entry name" value="ADK"/>
    <property type="match status" value="1"/>
</dbReference>
<dbReference type="GeneTree" id="ENSGT00390000015102"/>
<dbReference type="GO" id="GO:0006139">
    <property type="term" value="P:nucleobase-containing compound metabolic process"/>
    <property type="evidence" value="ECO:0007669"/>
    <property type="project" value="InterPro"/>
</dbReference>
<feature type="region of interest" description="Disordered" evidence="4">
    <location>
        <begin position="540"/>
        <end position="583"/>
    </location>
</feature>
<dbReference type="Ensembl" id="ENSCSET00000005683.1">
    <property type="protein sequence ID" value="ENSCSEP00000005623.1"/>
    <property type="gene ID" value="ENSCSEG00000003611.1"/>
</dbReference>
<dbReference type="InterPro" id="IPR027417">
    <property type="entry name" value="P-loop_NTPase"/>
</dbReference>
<dbReference type="SUPFAM" id="SSF52540">
    <property type="entry name" value="P-loop containing nucleoside triphosphate hydrolases"/>
    <property type="match status" value="1"/>
</dbReference>
<reference evidence="5" key="2">
    <citation type="submission" date="2025-08" db="UniProtKB">
        <authorList>
            <consortium name="Ensembl"/>
        </authorList>
    </citation>
    <scope>IDENTIFICATION</scope>
</reference>
<evidence type="ECO:0000256" key="2">
    <source>
        <dbReference type="ARBA" id="ARBA00022741"/>
    </source>
</evidence>
<dbReference type="GO" id="GO:0005524">
    <property type="term" value="F:ATP binding"/>
    <property type="evidence" value="ECO:0007669"/>
    <property type="project" value="InterPro"/>
</dbReference>
<name>A0A3P8UR02_CYNSE</name>
<feature type="compositionally biased region" description="Basic and acidic residues" evidence="4">
    <location>
        <begin position="556"/>
        <end position="583"/>
    </location>
</feature>
<dbReference type="PANTHER" id="PTHR23359">
    <property type="entry name" value="NUCLEOTIDE KINASE"/>
    <property type="match status" value="1"/>
</dbReference>
<keyword evidence="2" id="KW-0547">Nucleotide-binding</keyword>
<reference evidence="5" key="3">
    <citation type="submission" date="2025-09" db="UniProtKB">
        <authorList>
            <consortium name="Ensembl"/>
        </authorList>
    </citation>
    <scope>IDENTIFICATION</scope>
</reference>
<protein>
    <submittedName>
        <fullName evidence="5">Adenylate kinase 7a</fullName>
    </submittedName>
</protein>
<dbReference type="Pfam" id="PF05186">
    <property type="entry name" value="Dpy-30"/>
    <property type="match status" value="1"/>
</dbReference>
<keyword evidence="6" id="KW-1185">Reference proteome</keyword>
<dbReference type="Proteomes" id="UP000265120">
    <property type="component" value="Chromosome 7"/>
</dbReference>
<dbReference type="InterPro" id="IPR007858">
    <property type="entry name" value="Dpy-30_motif"/>
</dbReference>
<sequence>MKNRIRSKKHQILLKLDCNLMLNLLEMSESDEATAAQSEAAFQLVGTVSSPDKKIRFLQEQYTVSSHCTRDELLQRLLVCDVVVYNIAENATQQQVEEATWAVTALQAESENFKTRKIFILVSTVMTWAMIKPQNLDAVLTEEDFRRRRPHPSFRNHNILEKLVLKMGRGSKSKLIGYVVASGLQYGKGENLFHYFFKVSWLMRSSKVPIFGDGTNHIPMIHVFDLGGIIQNIIQLKPKSKYILAVDESKNTLEEIVKVISEALGTGKTTKVSEQEVMKTTDFTPEELQYLKVNLRLEAVTIKDSFGLSWTSEAGMVENMENIVKEFRDTRQIHPLKICLLGPPAVGKSTVSQKLCRHYQLQHIRVKELIEEKIRKLVNRDGENISDNDDDDAVSAHAQLDRINQSMEVNAGRLSDSLVFDILKEKLNSNLCRNRGFVLDGFLKTYQQAQQLFIKHIFSLEASDDFLTRRVQDLPESVAEKMGYTHEEFPPRLMKYRQLSGAEDTLLDFFDELEIHPVQIEVTTDDPEYTDVVEKITEMLGRPTSYGLSPEEQEEEERRKEEEQKEKQAEEAAERRRRNEAQKNLAELEKQEEELLEARSLPLRNYLVEYVMPSLSEAMVDCCAVKPEDPVDFLAEHLLRNKQKD</sequence>
<dbReference type="Gene3D" id="3.40.50.300">
    <property type="entry name" value="P-loop containing nucleotide triphosphate hydrolases"/>
    <property type="match status" value="1"/>
</dbReference>
<proteinExistence type="predicted"/>
<dbReference type="Gene3D" id="3.40.50.720">
    <property type="entry name" value="NAD(P)-binding Rossmann-like Domain"/>
    <property type="match status" value="1"/>
</dbReference>
<evidence type="ECO:0000313" key="6">
    <source>
        <dbReference type="Proteomes" id="UP000265120"/>
    </source>
</evidence>
<evidence type="ECO:0000256" key="1">
    <source>
        <dbReference type="ARBA" id="ARBA00022679"/>
    </source>
</evidence>
<dbReference type="SUPFAM" id="SSF51735">
    <property type="entry name" value="NAD(P)-binding Rossmann-fold domains"/>
    <property type="match status" value="1"/>
</dbReference>
<dbReference type="GO" id="GO:0019205">
    <property type="term" value="F:nucleobase-containing compound kinase activity"/>
    <property type="evidence" value="ECO:0007669"/>
    <property type="project" value="InterPro"/>
</dbReference>
<dbReference type="AlphaFoldDB" id="A0A3P8UR02"/>
<dbReference type="Pfam" id="PF00406">
    <property type="entry name" value="ADK"/>
    <property type="match status" value="1"/>
</dbReference>
<dbReference type="InParanoid" id="A0A3P8UR02"/>
<keyword evidence="1" id="KW-0808">Transferase</keyword>
<reference evidence="5 6" key="1">
    <citation type="journal article" date="2014" name="Nat. Genet.">
        <title>Whole-genome sequence of a flatfish provides insights into ZW sex chromosome evolution and adaptation to a benthic lifestyle.</title>
        <authorList>
            <person name="Chen S."/>
            <person name="Zhang G."/>
            <person name="Shao C."/>
            <person name="Huang Q."/>
            <person name="Liu G."/>
            <person name="Zhang P."/>
            <person name="Song W."/>
            <person name="An N."/>
            <person name="Chalopin D."/>
            <person name="Volff J.N."/>
            <person name="Hong Y."/>
            <person name="Li Q."/>
            <person name="Sha Z."/>
            <person name="Zhou H."/>
            <person name="Xie M."/>
            <person name="Yu Q."/>
            <person name="Liu Y."/>
            <person name="Xiang H."/>
            <person name="Wang N."/>
            <person name="Wu K."/>
            <person name="Yang C."/>
            <person name="Zhou Q."/>
            <person name="Liao X."/>
            <person name="Yang L."/>
            <person name="Hu Q."/>
            <person name="Zhang J."/>
            <person name="Meng L."/>
            <person name="Jin L."/>
            <person name="Tian Y."/>
            <person name="Lian J."/>
            <person name="Yang J."/>
            <person name="Miao G."/>
            <person name="Liu S."/>
            <person name="Liang Z."/>
            <person name="Yan F."/>
            <person name="Li Y."/>
            <person name="Sun B."/>
            <person name="Zhang H."/>
            <person name="Zhang J."/>
            <person name="Zhu Y."/>
            <person name="Du M."/>
            <person name="Zhao Y."/>
            <person name="Schartl M."/>
            <person name="Tang Q."/>
            <person name="Wang J."/>
        </authorList>
    </citation>
    <scope>NUCLEOTIDE SEQUENCE</scope>
</reference>
<dbReference type="InterPro" id="IPR000850">
    <property type="entry name" value="Adenylat/UMP-CMP_kin"/>
</dbReference>
<dbReference type="InterPro" id="IPR047499">
    <property type="entry name" value="DD_AK7"/>
</dbReference>
<dbReference type="InterPro" id="IPR036291">
    <property type="entry name" value="NAD(P)-bd_dom_sf"/>
</dbReference>
<evidence type="ECO:0000256" key="4">
    <source>
        <dbReference type="SAM" id="MobiDB-lite"/>
    </source>
</evidence>
<dbReference type="CDD" id="cd22967">
    <property type="entry name" value="DD_AK7"/>
    <property type="match status" value="1"/>
</dbReference>
<dbReference type="FunCoup" id="A0A3P8UR02">
    <property type="interactions" value="160"/>
</dbReference>
<accession>A0A3P8UR02</accession>
<organism evidence="5 6">
    <name type="scientific">Cynoglossus semilaevis</name>
    <name type="common">Tongue sole</name>
    <dbReference type="NCBI Taxonomy" id="244447"/>
    <lineage>
        <taxon>Eukaryota</taxon>
        <taxon>Metazoa</taxon>
        <taxon>Chordata</taxon>
        <taxon>Craniata</taxon>
        <taxon>Vertebrata</taxon>
        <taxon>Euteleostomi</taxon>
        <taxon>Actinopterygii</taxon>
        <taxon>Neopterygii</taxon>
        <taxon>Teleostei</taxon>
        <taxon>Neoteleostei</taxon>
        <taxon>Acanthomorphata</taxon>
        <taxon>Carangaria</taxon>
        <taxon>Pleuronectiformes</taxon>
        <taxon>Pleuronectoidei</taxon>
        <taxon>Cynoglossidae</taxon>
        <taxon>Cynoglossinae</taxon>
        <taxon>Cynoglossus</taxon>
    </lineage>
</organism>